<comment type="caution">
    <text evidence="5">The sequence shown here is derived from an EMBL/GenBank/DDBJ whole genome shotgun (WGS) entry which is preliminary data.</text>
</comment>
<dbReference type="InterPro" id="IPR051911">
    <property type="entry name" value="SDR_oxidoreductase"/>
</dbReference>
<keyword evidence="4" id="KW-0732">Signal</keyword>
<protein>
    <submittedName>
        <fullName evidence="5">Short-chain dehydrogenase/reductase</fullName>
    </submittedName>
</protein>
<keyword evidence="2" id="KW-0560">Oxidoreductase</keyword>
<evidence type="ECO:0000256" key="3">
    <source>
        <dbReference type="RuleBase" id="RU000363"/>
    </source>
</evidence>
<name>A0A916XIH0_9BURK</name>
<dbReference type="InterPro" id="IPR036291">
    <property type="entry name" value="NAD(P)-bd_dom_sf"/>
</dbReference>
<accession>A0A916XIH0</accession>
<evidence type="ECO:0000256" key="4">
    <source>
        <dbReference type="SAM" id="SignalP"/>
    </source>
</evidence>
<dbReference type="NCBIfam" id="NF004824">
    <property type="entry name" value="PRK06180.1"/>
    <property type="match status" value="1"/>
</dbReference>
<dbReference type="InterPro" id="IPR002347">
    <property type="entry name" value="SDR_fam"/>
</dbReference>
<dbReference type="CDD" id="cd05374">
    <property type="entry name" value="17beta-HSD-like_SDR_c"/>
    <property type="match status" value="1"/>
</dbReference>
<organism evidence="5 6">
    <name type="scientific">Undibacterium terreum</name>
    <dbReference type="NCBI Taxonomy" id="1224302"/>
    <lineage>
        <taxon>Bacteria</taxon>
        <taxon>Pseudomonadati</taxon>
        <taxon>Pseudomonadota</taxon>
        <taxon>Betaproteobacteria</taxon>
        <taxon>Burkholderiales</taxon>
        <taxon>Oxalobacteraceae</taxon>
        <taxon>Undibacterium</taxon>
    </lineage>
</organism>
<evidence type="ECO:0000256" key="1">
    <source>
        <dbReference type="ARBA" id="ARBA00006484"/>
    </source>
</evidence>
<evidence type="ECO:0000256" key="2">
    <source>
        <dbReference type="ARBA" id="ARBA00023002"/>
    </source>
</evidence>
<dbReference type="AlphaFoldDB" id="A0A916XIH0"/>
<dbReference type="Gene3D" id="3.40.50.720">
    <property type="entry name" value="NAD(P)-binding Rossmann-like Domain"/>
    <property type="match status" value="1"/>
</dbReference>
<comment type="similarity">
    <text evidence="1 3">Belongs to the short-chain dehydrogenases/reductases (SDR) family.</text>
</comment>
<dbReference type="GO" id="GO:0016491">
    <property type="term" value="F:oxidoreductase activity"/>
    <property type="evidence" value="ECO:0007669"/>
    <property type="project" value="UniProtKB-KW"/>
</dbReference>
<dbReference type="EMBL" id="BMED01000002">
    <property type="protein sequence ID" value="GGC74374.1"/>
    <property type="molecule type" value="Genomic_DNA"/>
</dbReference>
<dbReference type="Proteomes" id="UP000637423">
    <property type="component" value="Unassembled WGS sequence"/>
</dbReference>
<dbReference type="PRINTS" id="PR00081">
    <property type="entry name" value="GDHRDH"/>
</dbReference>
<evidence type="ECO:0000313" key="6">
    <source>
        <dbReference type="Proteomes" id="UP000637423"/>
    </source>
</evidence>
<feature type="signal peptide" evidence="4">
    <location>
        <begin position="1"/>
        <end position="18"/>
    </location>
</feature>
<gene>
    <name evidence="5" type="ORF">GCM10011396_21980</name>
</gene>
<reference evidence="5" key="2">
    <citation type="submission" date="2020-09" db="EMBL/GenBank/DDBJ databases">
        <authorList>
            <person name="Sun Q."/>
            <person name="Zhou Y."/>
        </authorList>
    </citation>
    <scope>NUCLEOTIDE SEQUENCE</scope>
    <source>
        <strain evidence="5">CGMCC 1.10998</strain>
    </source>
</reference>
<feature type="chain" id="PRO_5036941240" evidence="4">
    <location>
        <begin position="19"/>
        <end position="277"/>
    </location>
</feature>
<dbReference type="SUPFAM" id="SSF51735">
    <property type="entry name" value="NAD(P)-binding Rossmann-fold domains"/>
    <property type="match status" value="1"/>
</dbReference>
<dbReference type="RefSeq" id="WP_188566102.1">
    <property type="nucleotide sequence ID" value="NZ_BMED01000002.1"/>
</dbReference>
<dbReference type="PANTHER" id="PTHR43976:SF16">
    <property type="entry name" value="SHORT-CHAIN DEHYDROGENASE_REDUCTASE FAMILY PROTEIN"/>
    <property type="match status" value="1"/>
</dbReference>
<dbReference type="Pfam" id="PF00106">
    <property type="entry name" value="adh_short"/>
    <property type="match status" value="1"/>
</dbReference>
<dbReference type="PRINTS" id="PR00080">
    <property type="entry name" value="SDRFAMILY"/>
</dbReference>
<sequence length="277" mass="29313">MKTWFITGVSSGFGRALAAALLAQGSQVAGTVRSEQAKADFEQLAPGKALAFIADVTDHAAVQKAVAAAEQATGGIDVLVNNAGYGYEALVEEASSDEIRRQFEVNVFGPIAVLQAVLPFMRARRRGHIFNVTSMGGHVTFPGLGIYHGSKFALEAISETLAKEVKALGIHVTAVAPGAFRTEWAAGSMTRGDRTIRDYDTVFAPLRQARQERSGKQIGDPAKAAQAIMQAAAAEDPPVHLLLGPDALSVVRAKLKSLDAEISVWESVTLSTSFPPD</sequence>
<proteinExistence type="inferred from homology"/>
<reference evidence="5" key="1">
    <citation type="journal article" date="2014" name="Int. J. Syst. Evol. Microbiol.">
        <title>Complete genome sequence of Corynebacterium casei LMG S-19264T (=DSM 44701T), isolated from a smear-ripened cheese.</title>
        <authorList>
            <consortium name="US DOE Joint Genome Institute (JGI-PGF)"/>
            <person name="Walter F."/>
            <person name="Albersmeier A."/>
            <person name="Kalinowski J."/>
            <person name="Ruckert C."/>
        </authorList>
    </citation>
    <scope>NUCLEOTIDE SEQUENCE</scope>
    <source>
        <strain evidence="5">CGMCC 1.10998</strain>
    </source>
</reference>
<keyword evidence="6" id="KW-1185">Reference proteome</keyword>
<dbReference type="PANTHER" id="PTHR43976">
    <property type="entry name" value="SHORT CHAIN DEHYDROGENASE"/>
    <property type="match status" value="1"/>
</dbReference>
<evidence type="ECO:0000313" key="5">
    <source>
        <dbReference type="EMBL" id="GGC74374.1"/>
    </source>
</evidence>